<evidence type="ECO:0000313" key="4">
    <source>
        <dbReference type="EMBL" id="EGZ05886.1"/>
    </source>
</evidence>
<dbReference type="PANTHER" id="PTHR22708">
    <property type="entry name" value="LEUCINE-RICH REPEAT-CONTAINING PROTEIN 56"/>
    <property type="match status" value="1"/>
</dbReference>
<dbReference type="InterPro" id="IPR040091">
    <property type="entry name" value="LRRC56"/>
</dbReference>
<keyword evidence="5" id="KW-1185">Reference proteome</keyword>
<evidence type="ECO:0000256" key="1">
    <source>
        <dbReference type="ARBA" id="ARBA00022614"/>
    </source>
</evidence>
<evidence type="ECO:0000256" key="2">
    <source>
        <dbReference type="ARBA" id="ARBA00022737"/>
    </source>
</evidence>
<evidence type="ECO:0000313" key="5">
    <source>
        <dbReference type="Proteomes" id="UP000002640"/>
    </source>
</evidence>
<dbReference type="Proteomes" id="UP000002640">
    <property type="component" value="Unassembled WGS sequence"/>
</dbReference>
<dbReference type="InParanoid" id="G5AF96"/>
<dbReference type="GeneID" id="20661824"/>
<name>G5AF96_PHYSP</name>
<dbReference type="Pfam" id="PF12799">
    <property type="entry name" value="LRR_4"/>
    <property type="match status" value="1"/>
</dbReference>
<proteinExistence type="predicted"/>
<feature type="compositionally biased region" description="Acidic residues" evidence="3">
    <location>
        <begin position="579"/>
        <end position="592"/>
    </location>
</feature>
<dbReference type="SUPFAM" id="SSF52058">
    <property type="entry name" value="L domain-like"/>
    <property type="match status" value="1"/>
</dbReference>
<feature type="region of interest" description="Disordered" evidence="3">
    <location>
        <begin position="467"/>
        <end position="499"/>
    </location>
</feature>
<dbReference type="RefSeq" id="XP_009538747.1">
    <property type="nucleotide sequence ID" value="XM_009540452.1"/>
</dbReference>
<dbReference type="InterPro" id="IPR025875">
    <property type="entry name" value="Leu-rich_rpt_4"/>
</dbReference>
<dbReference type="InterPro" id="IPR001611">
    <property type="entry name" value="Leu-rich_rpt"/>
</dbReference>
<protein>
    <recommendedName>
        <fullName evidence="6">U2A'/phosphoprotein 32 family A C-terminal domain-containing protein</fullName>
    </recommendedName>
</protein>
<feature type="region of interest" description="Disordered" evidence="3">
    <location>
        <begin position="553"/>
        <end position="608"/>
    </location>
</feature>
<organism evidence="4 5">
    <name type="scientific">Phytophthora sojae (strain P6497)</name>
    <name type="common">Soybean stem and root rot agent</name>
    <name type="synonym">Phytophthora megasperma f. sp. glycines</name>
    <dbReference type="NCBI Taxonomy" id="1094619"/>
    <lineage>
        <taxon>Eukaryota</taxon>
        <taxon>Sar</taxon>
        <taxon>Stramenopiles</taxon>
        <taxon>Oomycota</taxon>
        <taxon>Peronosporomycetes</taxon>
        <taxon>Peronosporales</taxon>
        <taxon>Peronosporaceae</taxon>
        <taxon>Phytophthora</taxon>
    </lineage>
</organism>
<feature type="region of interest" description="Disordered" evidence="3">
    <location>
        <begin position="318"/>
        <end position="377"/>
    </location>
</feature>
<dbReference type="EMBL" id="JH159165">
    <property type="protein sequence ID" value="EGZ05886.1"/>
    <property type="molecule type" value="Genomic_DNA"/>
</dbReference>
<evidence type="ECO:0000256" key="3">
    <source>
        <dbReference type="SAM" id="MobiDB-lite"/>
    </source>
</evidence>
<feature type="compositionally biased region" description="Polar residues" evidence="3">
    <location>
        <begin position="324"/>
        <end position="334"/>
    </location>
</feature>
<dbReference type="KEGG" id="psoj:PHYSODRAFT_533104"/>
<dbReference type="PROSITE" id="PS51450">
    <property type="entry name" value="LRR"/>
    <property type="match status" value="1"/>
</dbReference>
<accession>G5AF96</accession>
<dbReference type="OMA" id="WRDEMEY"/>
<feature type="compositionally biased region" description="Low complexity" evidence="3">
    <location>
        <begin position="664"/>
        <end position="692"/>
    </location>
</feature>
<sequence>MSTVVVDDLRHEMDENVVAASATAKRKPSGGGGPKPGDVKASFLIRTLPRDCNPTPIPTCGMGRSSSGLLSPLMNKRQEAELEILQLDNPFDDITEEKLSSLSSFRDLGTSLRSLRILWAMHCQISDLDGIGALLNLQELYLQHNNVSDISPLAMHEELRIIDLEGNRVADIGQTEQLAFCPQLTTLNLTGNPVESVERYRQIVANFVPQLVSLDDRAFSDSERVKLSDSEIDAAIVKHHQQQVELSSCESTTNLRVNDISSPRQLSYSSSTASLNGLPIDSPHNEDSGSRLTHGTDIVFAGNVSSALRRHRYEAETGSKLDLHNSSGTSSEGSITAADSRPSSAHGLPERPKTPARRISITDTLDRAKELDTHKHKSRDAILDELKSWQLDSVGTSQIGVPGDNGEALYLETDSSPSRSRSRRKGSIGITGSDATAAARARLERRPNTSAGVLRNGANVREAFVEMSTSRNNCPRPSSRGGSSRQRGSTSGSSGVDILILNGGDDAKRACSPTKTPRGIYTTASSCTKALGHHHDWNLEVLSPKVDITTAKRHLPSSLSSKQLLERSQKRAGSGKTADDDDSSDSDADDESSVCPAVSTEFSSPTPVPKTAFFNVAASLNAIEKWRDEMEYDAEDTAILSIASLQQSCLSPRTAAGPVQEATNSTSVSDGSNSGSIPSGNQQQSPTRQQQQESKLVLGPGNTESDSQNVKLLKEKHGQLKTRDGFRSYFRGIEEERLEGILRQAFADNDRVQRRMQLMSGFFRHELQ</sequence>
<keyword evidence="1" id="KW-0433">Leucine-rich repeat</keyword>
<keyword evidence="2" id="KW-0677">Repeat</keyword>
<dbReference type="PANTHER" id="PTHR22708:SF0">
    <property type="entry name" value="LEUCINE-RICH REPEAT-CONTAINING PROTEIN 56"/>
    <property type="match status" value="1"/>
</dbReference>
<dbReference type="InterPro" id="IPR032675">
    <property type="entry name" value="LRR_dom_sf"/>
</dbReference>
<feature type="region of interest" description="Disordered" evidence="3">
    <location>
        <begin position="654"/>
        <end position="707"/>
    </location>
</feature>
<dbReference type="AlphaFoldDB" id="G5AF96"/>
<feature type="region of interest" description="Disordered" evidence="3">
    <location>
        <begin position="19"/>
        <end position="38"/>
    </location>
</feature>
<feature type="compositionally biased region" description="Polar residues" evidence="3">
    <location>
        <begin position="265"/>
        <end position="275"/>
    </location>
</feature>
<feature type="region of interest" description="Disordered" evidence="3">
    <location>
        <begin position="265"/>
        <end position="293"/>
    </location>
</feature>
<feature type="compositionally biased region" description="Polar residues" evidence="3">
    <location>
        <begin position="467"/>
        <end position="476"/>
    </location>
</feature>
<feature type="compositionally biased region" description="Basic and acidic residues" evidence="3">
    <location>
        <begin position="364"/>
        <end position="377"/>
    </location>
</feature>
<reference evidence="4 5" key="1">
    <citation type="journal article" date="2006" name="Science">
        <title>Phytophthora genome sequences uncover evolutionary origins and mechanisms of pathogenesis.</title>
        <authorList>
            <person name="Tyler B.M."/>
            <person name="Tripathy S."/>
            <person name="Zhang X."/>
            <person name="Dehal P."/>
            <person name="Jiang R.H."/>
            <person name="Aerts A."/>
            <person name="Arredondo F.D."/>
            <person name="Baxter L."/>
            <person name="Bensasson D."/>
            <person name="Beynon J.L."/>
            <person name="Chapman J."/>
            <person name="Damasceno C.M."/>
            <person name="Dorrance A.E."/>
            <person name="Dou D."/>
            <person name="Dickerman A.W."/>
            <person name="Dubchak I.L."/>
            <person name="Garbelotto M."/>
            <person name="Gijzen M."/>
            <person name="Gordon S.G."/>
            <person name="Govers F."/>
            <person name="Grunwald N.J."/>
            <person name="Huang W."/>
            <person name="Ivors K.L."/>
            <person name="Jones R.W."/>
            <person name="Kamoun S."/>
            <person name="Krampis K."/>
            <person name="Lamour K.H."/>
            <person name="Lee M.K."/>
            <person name="McDonald W.H."/>
            <person name="Medina M."/>
            <person name="Meijer H.J."/>
            <person name="Nordberg E.K."/>
            <person name="Maclean D.J."/>
            <person name="Ospina-Giraldo M.D."/>
            <person name="Morris P.F."/>
            <person name="Phuntumart V."/>
            <person name="Putnam N.H."/>
            <person name="Rash S."/>
            <person name="Rose J.K."/>
            <person name="Sakihama Y."/>
            <person name="Salamov A.A."/>
            <person name="Savidor A."/>
            <person name="Scheuring C.F."/>
            <person name="Smith B.M."/>
            <person name="Sobral B.W."/>
            <person name="Terry A."/>
            <person name="Torto-Alalibo T.A."/>
            <person name="Win J."/>
            <person name="Xu Z."/>
            <person name="Zhang H."/>
            <person name="Grigoriev I.V."/>
            <person name="Rokhsar D.S."/>
            <person name="Boore J.L."/>
        </authorList>
    </citation>
    <scope>NUCLEOTIDE SEQUENCE [LARGE SCALE GENOMIC DNA]</scope>
    <source>
        <strain evidence="4 5">P6497</strain>
    </source>
</reference>
<gene>
    <name evidence="4" type="ORF">PHYSODRAFT_533104</name>
</gene>
<evidence type="ECO:0008006" key="6">
    <source>
        <dbReference type="Google" id="ProtNLM"/>
    </source>
</evidence>
<dbReference type="Gene3D" id="3.80.10.10">
    <property type="entry name" value="Ribonuclease Inhibitor"/>
    <property type="match status" value="1"/>
</dbReference>
<feature type="compositionally biased region" description="Low complexity" evidence="3">
    <location>
        <begin position="478"/>
        <end position="495"/>
    </location>
</feature>
<feature type="region of interest" description="Disordered" evidence="3">
    <location>
        <begin position="395"/>
        <end position="438"/>
    </location>
</feature>